<reference evidence="1" key="1">
    <citation type="submission" date="2021-01" db="EMBL/GenBank/DDBJ databases">
        <authorList>
            <consortium name="Genoscope - CEA"/>
            <person name="William W."/>
        </authorList>
    </citation>
    <scope>NUCLEOTIDE SEQUENCE</scope>
</reference>
<gene>
    <name evidence="1" type="ORF">DARMORV10_C05P32760.1</name>
</gene>
<dbReference type="AlphaFoldDB" id="A0A816LG60"/>
<feature type="non-terminal residue" evidence="1">
    <location>
        <position position="47"/>
    </location>
</feature>
<dbReference type="Proteomes" id="UP001295469">
    <property type="component" value="Chromosome C05"/>
</dbReference>
<name>A0A816LG60_BRANA</name>
<organism evidence="1">
    <name type="scientific">Brassica napus</name>
    <name type="common">Rape</name>
    <dbReference type="NCBI Taxonomy" id="3708"/>
    <lineage>
        <taxon>Eukaryota</taxon>
        <taxon>Viridiplantae</taxon>
        <taxon>Streptophyta</taxon>
        <taxon>Embryophyta</taxon>
        <taxon>Tracheophyta</taxon>
        <taxon>Spermatophyta</taxon>
        <taxon>Magnoliopsida</taxon>
        <taxon>eudicotyledons</taxon>
        <taxon>Gunneridae</taxon>
        <taxon>Pentapetalae</taxon>
        <taxon>rosids</taxon>
        <taxon>malvids</taxon>
        <taxon>Brassicales</taxon>
        <taxon>Brassicaceae</taxon>
        <taxon>Brassiceae</taxon>
        <taxon>Brassica</taxon>
    </lineage>
</organism>
<sequence length="47" mass="5457">MIDILKDLLISQCTDPIDSIVTEVYGTTFKDLNDPFFFRRGLFCVQQ</sequence>
<proteinExistence type="predicted"/>
<protein>
    <submittedName>
        <fullName evidence="1">(rape) hypothetical protein</fullName>
    </submittedName>
</protein>
<dbReference type="EMBL" id="HG994369">
    <property type="protein sequence ID" value="CAF1929351.1"/>
    <property type="molecule type" value="Genomic_DNA"/>
</dbReference>
<evidence type="ECO:0000313" key="1">
    <source>
        <dbReference type="EMBL" id="CAF1929351.1"/>
    </source>
</evidence>
<accession>A0A816LG60</accession>